<evidence type="ECO:0000313" key="1">
    <source>
        <dbReference type="EMBL" id="MFM9330388.1"/>
    </source>
</evidence>
<organism evidence="1 2">
    <name type="scientific">Paenibacillus mesotrionivorans</name>
    <dbReference type="NCBI Taxonomy" id="3160968"/>
    <lineage>
        <taxon>Bacteria</taxon>
        <taxon>Bacillati</taxon>
        <taxon>Bacillota</taxon>
        <taxon>Bacilli</taxon>
        <taxon>Bacillales</taxon>
        <taxon>Paenibacillaceae</taxon>
        <taxon>Paenibacillus</taxon>
    </lineage>
</organism>
<comment type="caution">
    <text evidence="1">The sequence shown here is derived from an EMBL/GenBank/DDBJ whole genome shotgun (WGS) entry which is preliminary data.</text>
</comment>
<dbReference type="EMBL" id="JBJURJ010000013">
    <property type="protein sequence ID" value="MFM9330388.1"/>
    <property type="molecule type" value="Genomic_DNA"/>
</dbReference>
<sequence>MNRNRIVALAVGLLLTGTLLYHYGSRGQAEAVLPAEAAPRLNMAAPSFQLTALDGATYQVGGPREKPLLLNFWASWCSPCEEEAPALASLYDKYKDKLDLYAVNLTENDDFDQVKAFTNRFKFHFPVLLDYKLEAAKKYRFQVIPTSFLIDTNGNIVDVINLLTPEELEKKLQKLIGI</sequence>
<proteinExistence type="predicted"/>
<evidence type="ECO:0000313" key="2">
    <source>
        <dbReference type="Proteomes" id="UP001631969"/>
    </source>
</evidence>
<name>A0ACC7P039_9BACL</name>
<gene>
    <name evidence="1" type="ORF">ACI1P1_18980</name>
</gene>
<accession>A0ACC7P039</accession>
<reference evidence="1" key="1">
    <citation type="submission" date="2024-12" db="EMBL/GenBank/DDBJ databases">
        <authorList>
            <person name="Wu N."/>
        </authorList>
    </citation>
    <scope>NUCLEOTIDE SEQUENCE</scope>
    <source>
        <strain evidence="1">P15</strain>
    </source>
</reference>
<dbReference type="Proteomes" id="UP001631969">
    <property type="component" value="Unassembled WGS sequence"/>
</dbReference>
<protein>
    <submittedName>
        <fullName evidence="1">TlpA family protein disulfide reductase</fullName>
    </submittedName>
</protein>
<keyword evidence="2" id="KW-1185">Reference proteome</keyword>